<accession>A0ABR1BY74</accession>
<keyword evidence="3" id="KW-0698">rRNA processing</keyword>
<comment type="subcellular location">
    <subcellularLocation>
        <location evidence="1">Nucleus</location>
        <location evidence="1">Nucleolus</location>
    </subcellularLocation>
</comment>
<organism evidence="8 9">
    <name type="scientific">Necator americanus</name>
    <name type="common">Human hookworm</name>
    <dbReference type="NCBI Taxonomy" id="51031"/>
    <lineage>
        <taxon>Eukaryota</taxon>
        <taxon>Metazoa</taxon>
        <taxon>Ecdysozoa</taxon>
        <taxon>Nematoda</taxon>
        <taxon>Chromadorea</taxon>
        <taxon>Rhabditida</taxon>
        <taxon>Rhabditina</taxon>
        <taxon>Rhabditomorpha</taxon>
        <taxon>Strongyloidea</taxon>
        <taxon>Ancylostomatidae</taxon>
        <taxon>Bunostominae</taxon>
        <taxon>Necator</taxon>
    </lineage>
</organism>
<dbReference type="Proteomes" id="UP001303046">
    <property type="component" value="Unassembled WGS sequence"/>
</dbReference>
<gene>
    <name evidence="8" type="primary">Necator_chrI.g3164</name>
    <name evidence="8" type="ORF">RB195_007035</name>
</gene>
<evidence type="ECO:0000256" key="1">
    <source>
        <dbReference type="ARBA" id="ARBA00004604"/>
    </source>
</evidence>
<dbReference type="PANTHER" id="PTHR44215">
    <property type="entry name" value="WD REPEAT-CONTAINING PROTEIN 75"/>
    <property type="match status" value="1"/>
</dbReference>
<keyword evidence="4" id="KW-0853">WD repeat</keyword>
<keyword evidence="2" id="KW-0690">Ribosome biogenesis</keyword>
<name>A0ABR1BY74_NECAM</name>
<evidence type="ECO:0000313" key="8">
    <source>
        <dbReference type="EMBL" id="KAK6730328.1"/>
    </source>
</evidence>
<dbReference type="EMBL" id="JAVFWL010000001">
    <property type="protein sequence ID" value="KAK6730328.1"/>
    <property type="molecule type" value="Genomic_DNA"/>
</dbReference>
<comment type="caution">
    <text evidence="8">The sequence shown here is derived from an EMBL/GenBank/DDBJ whole genome shotgun (WGS) entry which is preliminary data.</text>
</comment>
<evidence type="ECO:0008006" key="10">
    <source>
        <dbReference type="Google" id="ProtNLM"/>
    </source>
</evidence>
<dbReference type="PANTHER" id="PTHR44215:SF1">
    <property type="entry name" value="WD REPEAT-CONTAINING PROTEIN 75"/>
    <property type="match status" value="1"/>
</dbReference>
<evidence type="ECO:0000256" key="4">
    <source>
        <dbReference type="ARBA" id="ARBA00022574"/>
    </source>
</evidence>
<evidence type="ECO:0000256" key="6">
    <source>
        <dbReference type="ARBA" id="ARBA00023163"/>
    </source>
</evidence>
<keyword evidence="7" id="KW-0539">Nucleus</keyword>
<evidence type="ECO:0000256" key="2">
    <source>
        <dbReference type="ARBA" id="ARBA00022517"/>
    </source>
</evidence>
<keyword evidence="9" id="KW-1185">Reference proteome</keyword>
<dbReference type="InterPro" id="IPR036322">
    <property type="entry name" value="WD40_repeat_dom_sf"/>
</dbReference>
<keyword evidence="6" id="KW-0804">Transcription</keyword>
<evidence type="ECO:0000313" key="9">
    <source>
        <dbReference type="Proteomes" id="UP001303046"/>
    </source>
</evidence>
<reference evidence="8 9" key="1">
    <citation type="submission" date="2023-08" db="EMBL/GenBank/DDBJ databases">
        <title>A Necator americanus chromosomal reference genome.</title>
        <authorList>
            <person name="Ilik V."/>
            <person name="Petrzelkova K.J."/>
            <person name="Pardy F."/>
            <person name="Fuh T."/>
            <person name="Niatou-Singa F.S."/>
            <person name="Gouil Q."/>
            <person name="Baker L."/>
            <person name="Ritchie M.E."/>
            <person name="Jex A.R."/>
            <person name="Gazzola D."/>
            <person name="Li H."/>
            <person name="Toshio Fujiwara R."/>
            <person name="Zhan B."/>
            <person name="Aroian R.V."/>
            <person name="Pafco B."/>
            <person name="Schwarz E.M."/>
        </authorList>
    </citation>
    <scope>NUCLEOTIDE SEQUENCE [LARGE SCALE GENOMIC DNA]</scope>
    <source>
        <strain evidence="8 9">Aroian</strain>
        <tissue evidence="8">Whole animal</tissue>
    </source>
</reference>
<evidence type="ECO:0000256" key="7">
    <source>
        <dbReference type="ARBA" id="ARBA00023242"/>
    </source>
</evidence>
<sequence length="720" mass="78852">MANCEKWITRSVRSLPIGSVAFDQTNAVAATCVGSDCVLYSVSSGKRVAVLEHTDDLVSAFFVEKDKLLAFTKNGEVVEWAVSGEKPAQLSSHKVTAFPVRKAFFLHDEKRCVVVVDHGSHLTVNNLMSEKSLATIANLPADLRNEQIAVTSHYVTYCNGKEVFVIPFEEDSDFPPSNYTCKTHIEGLGDRNADNVFVRITALGDTIAATLAIGRVYIWSHVSKKGIQDSAFTIHWHKVAPSIALTQFGGLLSAGAEAVLCKFTLSGAGRPNMLPRLPAPVRDLAISADASHVAVILEDNSLHVVATASMNVLSTLETVVNCNRSLKSVFTTDPCSPGMLVMNGKPGSLQWISSTDSKTFRQTCFSLENVADGDMSFAGITQTFPDVEQVFFTKSTIVTLETVINFEEEHKRLRFWERSQKSDSAVQIVESFIVSKDTVSITGCKQPSSNAEEMFLSVMKSGKVNVWIPREEGTRFKLDPVRQIDRQYEFRIGSVIHNKMWASAHPEGANDTDVVVIWNTSDMSEIDVLRTDGRVSSVQFDEKSHLVCATDKAVRCWKHTAMQFEFLWIVEQPLMIHVSSFGGFAWHENDVMEFDVETAALTSSFHFAAPITDLLATKDDSEQVIVVARSEKGLLFACPKSHQTKKAEESSNVAGKTPFASLAPVETSAQTPSSGAPLRPAAKTAAVHLFDGPCHALPPVSHLAPLFIAQCLAPPLPEKR</sequence>
<proteinExistence type="predicted"/>
<dbReference type="Gene3D" id="2.130.10.10">
    <property type="entry name" value="YVTN repeat-like/Quinoprotein amine dehydrogenase"/>
    <property type="match status" value="2"/>
</dbReference>
<evidence type="ECO:0000256" key="3">
    <source>
        <dbReference type="ARBA" id="ARBA00022552"/>
    </source>
</evidence>
<evidence type="ECO:0000256" key="5">
    <source>
        <dbReference type="ARBA" id="ARBA00022737"/>
    </source>
</evidence>
<keyword evidence="5" id="KW-0677">Repeat</keyword>
<dbReference type="SUPFAM" id="SSF50978">
    <property type="entry name" value="WD40 repeat-like"/>
    <property type="match status" value="2"/>
</dbReference>
<dbReference type="InterPro" id="IPR053826">
    <property type="entry name" value="WDR75"/>
</dbReference>
<protein>
    <recommendedName>
        <fullName evidence="10">WD domain, G-beta repeat protein</fullName>
    </recommendedName>
</protein>
<dbReference type="InterPro" id="IPR015943">
    <property type="entry name" value="WD40/YVTN_repeat-like_dom_sf"/>
</dbReference>